<accession>A0A1U9ZA59</accession>
<dbReference type="GeneID" id="40076411"/>
<dbReference type="KEGG" id="vg:40076411"/>
<dbReference type="RefSeq" id="YP_009600605.1">
    <property type="nucleotide sequence ID" value="NC_041925.1"/>
</dbReference>
<protein>
    <submittedName>
        <fullName evidence="1">Uncharacterized protein</fullName>
    </submittedName>
</protein>
<name>A0A1U9ZA59_9CAUD</name>
<evidence type="ECO:0000313" key="1">
    <source>
        <dbReference type="EMBL" id="AQZ54603.1"/>
    </source>
</evidence>
<sequence length="134" mass="15066">MINVKVLKTVAKNKLVYGWAMINKVRNEDGKLVDYFDTDNEHFPEDVTLEAFEEFMTGDRLVDNIHDEKPIGQIVFGFPMISDIAEAFGILDKLPQTGIIVGMRVDNAEILAKYESGEYTGFSIGALANFEDLE</sequence>
<dbReference type="OrthoDB" id="21223at10239"/>
<reference evidence="1 2" key="1">
    <citation type="journal article" date="2019" name="Genomics">
        <title>Genomic analyses of a novel bacteriophage (VB_PmiS-Isfahan) within Siphoviridae family infecting Proteus mirabilis.</title>
        <authorList>
            <person name="Yazdi M."/>
            <person name="Bouzari M."/>
            <person name="Ghaemi E.A."/>
        </authorList>
    </citation>
    <scope>NUCLEOTIDE SEQUENCE [LARGE SCALE GENOMIC DNA]</scope>
</reference>
<dbReference type="Proteomes" id="UP000221468">
    <property type="component" value="Segment"/>
</dbReference>
<dbReference type="EMBL" id="KY742649">
    <property type="protein sequence ID" value="AQZ54603.1"/>
    <property type="molecule type" value="Genomic_DNA"/>
</dbReference>
<proteinExistence type="predicted"/>
<evidence type="ECO:0000313" key="2">
    <source>
        <dbReference type="Proteomes" id="UP000221468"/>
    </source>
</evidence>
<organism evidence="1 2">
    <name type="scientific">Proteus phage VB_PmiS-Isfahan</name>
    <dbReference type="NCBI Taxonomy" id="1969841"/>
    <lineage>
        <taxon>Viruses</taxon>
        <taxon>Duplodnaviria</taxon>
        <taxon>Heunggongvirae</taxon>
        <taxon>Uroviricota</taxon>
        <taxon>Caudoviricetes</taxon>
        <taxon>Gorganvirus</taxon>
        <taxon>Gorganvirus isfahan</taxon>
    </lineage>
</organism>
<keyword evidence="2" id="KW-1185">Reference proteome</keyword>